<dbReference type="EMBL" id="JBHTBS010000010">
    <property type="protein sequence ID" value="MFC7338815.1"/>
    <property type="molecule type" value="Genomic_DNA"/>
</dbReference>
<comment type="caution">
    <text evidence="2">The sequence shown here is derived from an EMBL/GenBank/DDBJ whole genome shotgun (WGS) entry which is preliminary data.</text>
</comment>
<evidence type="ECO:0000313" key="3">
    <source>
        <dbReference type="Proteomes" id="UP001596472"/>
    </source>
</evidence>
<evidence type="ECO:0000256" key="1">
    <source>
        <dbReference type="SAM" id="MobiDB-lite"/>
    </source>
</evidence>
<dbReference type="Proteomes" id="UP001596472">
    <property type="component" value="Unassembled WGS sequence"/>
</dbReference>
<organism evidence="2 3">
    <name type="scientific">Haloferula chungangensis</name>
    <dbReference type="NCBI Taxonomy" id="1048331"/>
    <lineage>
        <taxon>Bacteria</taxon>
        <taxon>Pseudomonadati</taxon>
        <taxon>Verrucomicrobiota</taxon>
        <taxon>Verrucomicrobiia</taxon>
        <taxon>Verrucomicrobiales</taxon>
        <taxon>Verrucomicrobiaceae</taxon>
        <taxon>Haloferula</taxon>
    </lineage>
</organism>
<feature type="compositionally biased region" description="Basic and acidic residues" evidence="1">
    <location>
        <begin position="441"/>
        <end position="451"/>
    </location>
</feature>
<evidence type="ECO:0008006" key="4">
    <source>
        <dbReference type="Google" id="ProtNLM"/>
    </source>
</evidence>
<evidence type="ECO:0000313" key="2">
    <source>
        <dbReference type="EMBL" id="MFC7338815.1"/>
    </source>
</evidence>
<protein>
    <recommendedName>
        <fullName evidence="4">HEAT repeat domain-containing protein</fullName>
    </recommendedName>
</protein>
<feature type="compositionally biased region" description="Basic and acidic residues" evidence="1">
    <location>
        <begin position="45"/>
        <end position="62"/>
    </location>
</feature>
<feature type="region of interest" description="Disordered" evidence="1">
    <location>
        <begin position="27"/>
        <end position="64"/>
    </location>
</feature>
<sequence length="451" mass="47000">MKQGISVGIAALLVGSAGGFLVGKAASSSGGETADASGSSVSLVRESKRSGSGDERLSRADSVEGALREPSQLARLQSLMDLYAGMDAAQLEEAAKNLDSLPMGDRIMASMLLFSQWGEIDPQGALAFTKTMGFGGMFAKPTVLRSWASVDPVNAAKYFSENPNDFADMGGRGGPGGDNGAGVIAREWAKLDPQAALDWAQGLDGRDKSSALVSVLGEMAAKDPAEAASVASGLEGDDRNRAYSEIAEKWAQSDYASAEAWISTLTGEDKQDALASAIGVLAKSDPVGASAKISSMAEGGEKERAIRDVGSSWAREDPAAAAAWVASQESGSDGMRNVMATWAGQDATAALSFIESQPQGEIRDSATQAYLWTDRSMAPSQSITLAETITDDRDRSRAVGMTASRWMREDEAAAKAYVQQSTAISDEVKERILSGDAGRGGGDRGRGGRGR</sequence>
<reference evidence="3" key="1">
    <citation type="journal article" date="2019" name="Int. J. Syst. Evol. Microbiol.">
        <title>The Global Catalogue of Microorganisms (GCM) 10K type strain sequencing project: providing services to taxonomists for standard genome sequencing and annotation.</title>
        <authorList>
            <consortium name="The Broad Institute Genomics Platform"/>
            <consortium name="The Broad Institute Genome Sequencing Center for Infectious Disease"/>
            <person name="Wu L."/>
            <person name="Ma J."/>
        </authorList>
    </citation>
    <scope>NUCLEOTIDE SEQUENCE [LARGE SCALE GENOMIC DNA]</scope>
    <source>
        <strain evidence="3">CGMCC 4.1467</strain>
    </source>
</reference>
<accession>A0ABW2LB41</accession>
<feature type="region of interest" description="Disordered" evidence="1">
    <location>
        <begin position="427"/>
        <end position="451"/>
    </location>
</feature>
<dbReference type="RefSeq" id="WP_379714678.1">
    <property type="nucleotide sequence ID" value="NZ_JBHTBS010000010.1"/>
</dbReference>
<name>A0ABW2LB41_9BACT</name>
<keyword evidence="3" id="KW-1185">Reference proteome</keyword>
<feature type="compositionally biased region" description="Polar residues" evidence="1">
    <location>
        <begin position="27"/>
        <end position="42"/>
    </location>
</feature>
<gene>
    <name evidence="2" type="ORF">ACFQY0_16585</name>
</gene>
<proteinExistence type="predicted"/>